<dbReference type="GO" id="GO:0003735">
    <property type="term" value="F:structural constituent of ribosome"/>
    <property type="evidence" value="ECO:0007669"/>
    <property type="project" value="InterPro"/>
</dbReference>
<dbReference type="InterPro" id="IPR038716">
    <property type="entry name" value="P1/P2_N_sf"/>
</dbReference>
<feature type="compositionally biased region" description="Acidic residues" evidence="4">
    <location>
        <begin position="83"/>
        <end position="97"/>
    </location>
</feature>
<dbReference type="InterPro" id="IPR044076">
    <property type="entry name" value="Ribosomal_P2"/>
</dbReference>
<dbReference type="PANTHER" id="PTHR21141:SF5">
    <property type="entry name" value="LARGE RIBOSOMAL SUBUNIT PROTEIN P2"/>
    <property type="match status" value="1"/>
</dbReference>
<proteinExistence type="inferred from homology"/>
<dbReference type="AlphaFoldDB" id="A0A6V0AX83"/>
<dbReference type="CDD" id="cd05833">
    <property type="entry name" value="Ribosomal_P2"/>
    <property type="match status" value="1"/>
</dbReference>
<evidence type="ECO:0000256" key="2">
    <source>
        <dbReference type="ARBA" id="ARBA00022980"/>
    </source>
</evidence>
<organism evidence="5">
    <name type="scientific">Pseudo-nitzschia australis</name>
    <dbReference type="NCBI Taxonomy" id="44445"/>
    <lineage>
        <taxon>Eukaryota</taxon>
        <taxon>Sar</taxon>
        <taxon>Stramenopiles</taxon>
        <taxon>Ochrophyta</taxon>
        <taxon>Bacillariophyta</taxon>
        <taxon>Bacillariophyceae</taxon>
        <taxon>Bacillariophycidae</taxon>
        <taxon>Bacillariales</taxon>
        <taxon>Bacillariaceae</taxon>
        <taxon>Pseudo-nitzschia</taxon>
    </lineage>
</organism>
<gene>
    <name evidence="5" type="ORF">PAUS00366_LOCUS15820</name>
    <name evidence="6" type="ORF">PAUS00366_LOCUS15828</name>
</gene>
<keyword evidence="3" id="KW-0687">Ribonucleoprotein</keyword>
<dbReference type="Pfam" id="PF00428">
    <property type="entry name" value="Ribosomal_60s"/>
    <property type="match status" value="1"/>
</dbReference>
<evidence type="ECO:0000313" key="6">
    <source>
        <dbReference type="EMBL" id="CAE0723072.1"/>
    </source>
</evidence>
<accession>A0A6V0AX83</accession>
<evidence type="ECO:0000256" key="1">
    <source>
        <dbReference type="ARBA" id="ARBA00005436"/>
    </source>
</evidence>
<dbReference type="FunFam" id="1.10.10.1410:FF:000002">
    <property type="entry name" value="60S acidic ribosomal protein P2"/>
    <property type="match status" value="1"/>
</dbReference>
<evidence type="ECO:0008006" key="7">
    <source>
        <dbReference type="Google" id="ProtNLM"/>
    </source>
</evidence>
<name>A0A6V0AX83_9STRA</name>
<protein>
    <recommendedName>
        <fullName evidence="7">60S acidic ribosomal protein P2</fullName>
    </recommendedName>
</protein>
<dbReference type="Gene3D" id="1.10.10.1410">
    <property type="match status" value="1"/>
</dbReference>
<dbReference type="PANTHER" id="PTHR21141">
    <property type="entry name" value="60S ACIDIC RIBOSOMAL PROTEIN FAMILY MEMBER"/>
    <property type="match status" value="1"/>
</dbReference>
<sequence length="115" mass="11186">MKELAAYLMLQIGGNSTPSKEDVTGALSAVGVEAEAASLDKLFADIDGKDIAELMAAGKEQLAKFGGGGGGGGGGGASGGAEAAEEEEEEEEEEEAEAPAGGGGLFGDDGDGGDY</sequence>
<feature type="compositionally biased region" description="Gly residues" evidence="4">
    <location>
        <begin position="65"/>
        <end position="79"/>
    </location>
</feature>
<feature type="region of interest" description="Disordered" evidence="4">
    <location>
        <begin position="62"/>
        <end position="115"/>
    </location>
</feature>
<dbReference type="EMBL" id="HBIX01022742">
    <property type="protein sequence ID" value="CAE0723072.1"/>
    <property type="molecule type" value="Transcribed_RNA"/>
</dbReference>
<dbReference type="EMBL" id="HBIX01022734">
    <property type="protein sequence ID" value="CAE0723064.1"/>
    <property type="molecule type" value="Transcribed_RNA"/>
</dbReference>
<dbReference type="GO" id="GO:0002182">
    <property type="term" value="P:cytoplasmic translational elongation"/>
    <property type="evidence" value="ECO:0007669"/>
    <property type="project" value="InterPro"/>
</dbReference>
<comment type="similarity">
    <text evidence="1">Belongs to the eukaryotic ribosomal protein P1/P2 family.</text>
</comment>
<evidence type="ECO:0000313" key="5">
    <source>
        <dbReference type="EMBL" id="CAE0723064.1"/>
    </source>
</evidence>
<dbReference type="InterPro" id="IPR027534">
    <property type="entry name" value="Ribosomal_P1/P2"/>
</dbReference>
<reference evidence="5" key="1">
    <citation type="submission" date="2021-01" db="EMBL/GenBank/DDBJ databases">
        <authorList>
            <person name="Corre E."/>
            <person name="Pelletier E."/>
            <person name="Niang G."/>
            <person name="Scheremetjew M."/>
            <person name="Finn R."/>
            <person name="Kale V."/>
            <person name="Holt S."/>
            <person name="Cochrane G."/>
            <person name="Meng A."/>
            <person name="Brown T."/>
            <person name="Cohen L."/>
        </authorList>
    </citation>
    <scope>NUCLEOTIDE SEQUENCE</scope>
    <source>
        <strain evidence="5">10249 10 AB</strain>
    </source>
</reference>
<keyword evidence="2" id="KW-0689">Ribosomal protein</keyword>
<dbReference type="HAMAP" id="MF_01478">
    <property type="entry name" value="Ribosomal_L12_arch"/>
    <property type="match status" value="1"/>
</dbReference>
<evidence type="ECO:0000256" key="4">
    <source>
        <dbReference type="SAM" id="MobiDB-lite"/>
    </source>
</evidence>
<evidence type="ECO:0000256" key="3">
    <source>
        <dbReference type="ARBA" id="ARBA00023274"/>
    </source>
</evidence>
<dbReference type="GO" id="GO:0022625">
    <property type="term" value="C:cytosolic large ribosomal subunit"/>
    <property type="evidence" value="ECO:0007669"/>
    <property type="project" value="InterPro"/>
</dbReference>